<reference evidence="3" key="1">
    <citation type="journal article" date="2021" name="Nat. Commun.">
        <title>Genetic determinants of endophytism in the Arabidopsis root mycobiome.</title>
        <authorList>
            <person name="Mesny F."/>
            <person name="Miyauchi S."/>
            <person name="Thiergart T."/>
            <person name="Pickel B."/>
            <person name="Atanasova L."/>
            <person name="Karlsson M."/>
            <person name="Huettel B."/>
            <person name="Barry K.W."/>
            <person name="Haridas S."/>
            <person name="Chen C."/>
            <person name="Bauer D."/>
            <person name="Andreopoulos W."/>
            <person name="Pangilinan J."/>
            <person name="LaButti K."/>
            <person name="Riley R."/>
            <person name="Lipzen A."/>
            <person name="Clum A."/>
            <person name="Drula E."/>
            <person name="Henrissat B."/>
            <person name="Kohler A."/>
            <person name="Grigoriev I.V."/>
            <person name="Martin F.M."/>
            <person name="Hacquard S."/>
        </authorList>
    </citation>
    <scope>NUCLEOTIDE SEQUENCE</scope>
    <source>
        <strain evidence="3">MPI-SDFR-AT-0073</strain>
    </source>
</reference>
<feature type="signal peptide" evidence="1">
    <location>
        <begin position="1"/>
        <end position="17"/>
    </location>
</feature>
<keyword evidence="4" id="KW-1185">Reference proteome</keyword>
<dbReference type="OrthoDB" id="4388755at2759"/>
<dbReference type="EMBL" id="JAGPXC010000005">
    <property type="protein sequence ID" value="KAH6653131.1"/>
    <property type="molecule type" value="Genomic_DNA"/>
</dbReference>
<dbReference type="InterPro" id="IPR018871">
    <property type="entry name" value="GLEYA_adhesin_domain"/>
</dbReference>
<evidence type="ECO:0000256" key="1">
    <source>
        <dbReference type="SAM" id="SignalP"/>
    </source>
</evidence>
<dbReference type="GeneID" id="70131937"/>
<proteinExistence type="predicted"/>
<protein>
    <submittedName>
        <fullName evidence="3">GLEYA domain-containing protein</fullName>
    </submittedName>
</protein>
<dbReference type="Gene3D" id="2.60.120.1560">
    <property type="match status" value="1"/>
</dbReference>
<feature type="chain" id="PRO_5040278370" evidence="1">
    <location>
        <begin position="18"/>
        <end position="423"/>
    </location>
</feature>
<dbReference type="AlphaFoldDB" id="A0A9P8ZWK5"/>
<evidence type="ECO:0000313" key="4">
    <source>
        <dbReference type="Proteomes" id="UP000758603"/>
    </source>
</evidence>
<feature type="domain" description="PA14" evidence="2">
    <location>
        <begin position="256"/>
        <end position="412"/>
    </location>
</feature>
<dbReference type="RefSeq" id="XP_045957408.1">
    <property type="nucleotide sequence ID" value="XM_046103045.1"/>
</dbReference>
<dbReference type="Proteomes" id="UP000758603">
    <property type="component" value="Unassembled WGS sequence"/>
</dbReference>
<comment type="caution">
    <text evidence="3">The sequence shown here is derived from an EMBL/GenBank/DDBJ whole genome shotgun (WGS) entry which is preliminary data.</text>
</comment>
<keyword evidence="1" id="KW-0732">Signal</keyword>
<dbReference type="PROSITE" id="PS51820">
    <property type="entry name" value="PA14"/>
    <property type="match status" value="1"/>
</dbReference>
<evidence type="ECO:0000259" key="2">
    <source>
        <dbReference type="PROSITE" id="PS51820"/>
    </source>
</evidence>
<gene>
    <name evidence="3" type="ORF">BKA67DRAFT_568660</name>
</gene>
<sequence>MRSSSSLALLLPLAVSAAPTSSNSANVLLNELFCKVNVIVVSALKKDSAATSYCSRFLSIPTLTYTATATQTPASVYTTVPATVTGDAVTNTVTSTSTTTTDITITETATEISTETTTVTTSTSTLTCLDSAYTASVPVGTILKRGEQVSKPTCIPTIWASPVISTACSCLSIPTPSTTTTVTTTLVPGTITATTTNTITPTATAYETTTEVATNTHTETTTTTITTTLTAYAEATTIASNGIAYRKYTHSYNADSSSSGFTSTAFKSLTPDWSGVLQSLTFSTPNWSGGSQYLTLSDHSAFLATQAALVLQGFFIAKETGTYTFSSSKDYIDNWGYLWTGDAAYSSWSDSNTAYKASRTGAGYVTGTATVALNAGDAIPLAFLWANGGGVAQSYFTVTTPSGVRTTDSTGYFVQACSSTVFS</sequence>
<accession>A0A9P8ZWK5</accession>
<name>A0A9P8ZWK5_9PEZI</name>
<dbReference type="InterPro" id="IPR037524">
    <property type="entry name" value="PA14/GLEYA"/>
</dbReference>
<evidence type="ECO:0000313" key="3">
    <source>
        <dbReference type="EMBL" id="KAH6653131.1"/>
    </source>
</evidence>
<organism evidence="3 4">
    <name type="scientific">Truncatella angustata</name>
    <dbReference type="NCBI Taxonomy" id="152316"/>
    <lineage>
        <taxon>Eukaryota</taxon>
        <taxon>Fungi</taxon>
        <taxon>Dikarya</taxon>
        <taxon>Ascomycota</taxon>
        <taxon>Pezizomycotina</taxon>
        <taxon>Sordariomycetes</taxon>
        <taxon>Xylariomycetidae</taxon>
        <taxon>Amphisphaeriales</taxon>
        <taxon>Sporocadaceae</taxon>
        <taxon>Truncatella</taxon>
    </lineage>
</organism>
<dbReference type="Pfam" id="PF10528">
    <property type="entry name" value="GLEYA"/>
    <property type="match status" value="1"/>
</dbReference>